<dbReference type="Proteomes" id="UP000002028">
    <property type="component" value="Chromosome"/>
</dbReference>
<dbReference type="AlphaFoldDB" id="D2QMT4"/>
<dbReference type="eggNOG" id="COG1633">
    <property type="taxonomic scope" value="Bacteria"/>
</dbReference>
<keyword evidence="2" id="KW-1185">Reference proteome</keyword>
<dbReference type="EMBL" id="CP001769">
    <property type="protein sequence ID" value="ADB40497.1"/>
    <property type="molecule type" value="Genomic_DNA"/>
</dbReference>
<organism evidence="1 2">
    <name type="scientific">Spirosoma linguale (strain ATCC 33905 / DSM 74 / LMG 10896 / Claus 1)</name>
    <dbReference type="NCBI Taxonomy" id="504472"/>
    <lineage>
        <taxon>Bacteria</taxon>
        <taxon>Pseudomonadati</taxon>
        <taxon>Bacteroidota</taxon>
        <taxon>Cytophagia</taxon>
        <taxon>Cytophagales</taxon>
        <taxon>Cytophagaceae</taxon>
        <taxon>Spirosoma</taxon>
    </lineage>
</organism>
<dbReference type="Pfam" id="PF13668">
    <property type="entry name" value="Ferritin_2"/>
    <property type="match status" value="1"/>
</dbReference>
<dbReference type="InterPro" id="IPR009078">
    <property type="entry name" value="Ferritin-like_SF"/>
</dbReference>
<name>D2QMT4_SPILD</name>
<proteinExistence type="predicted"/>
<gene>
    <name evidence="1" type="ordered locus">Slin_4517</name>
</gene>
<accession>D2QMT4</accession>
<evidence type="ECO:0000313" key="2">
    <source>
        <dbReference type="Proteomes" id="UP000002028"/>
    </source>
</evidence>
<evidence type="ECO:0000313" key="1">
    <source>
        <dbReference type="EMBL" id="ADB40497.1"/>
    </source>
</evidence>
<dbReference type="KEGG" id="sli:Slin_4517"/>
<sequence>MNLFKLLSDIEKADPEVSERFSFYSRRNLLKFGSNLLAAGIPTVVAASLNQAFAQTTSAPSQAAIDTANFALTLEYLEDEFYRTGLATAGLVPASDLAVINQISKHETAHVNLLKTALGAAAIAKPTFKFPAGTFSTYATFLATARALEDTGVQAYKGQVGTLVNDKLILQTALQIHSVEARHASEVRRMMGMKGWVSDPTQTTFTQAGVSLKTLPNVTGITDDNFRGAFDEPLTKQQVMAIAASFL</sequence>
<evidence type="ECO:0008006" key="3">
    <source>
        <dbReference type="Google" id="ProtNLM"/>
    </source>
</evidence>
<protein>
    <recommendedName>
        <fullName evidence="3">Ferritin-like domain-containing protein</fullName>
    </recommendedName>
</protein>
<dbReference type="SUPFAM" id="SSF47240">
    <property type="entry name" value="Ferritin-like"/>
    <property type="match status" value="1"/>
</dbReference>
<dbReference type="RefSeq" id="WP_012929001.1">
    <property type="nucleotide sequence ID" value="NC_013730.1"/>
</dbReference>
<reference evidence="1 2" key="1">
    <citation type="journal article" date="2010" name="Stand. Genomic Sci.">
        <title>Complete genome sequence of Spirosoma linguale type strain (1).</title>
        <authorList>
            <person name="Lail K."/>
            <person name="Sikorski J."/>
            <person name="Saunders E."/>
            <person name="Lapidus A."/>
            <person name="Glavina Del Rio T."/>
            <person name="Copeland A."/>
            <person name="Tice H."/>
            <person name="Cheng J.-F."/>
            <person name="Lucas S."/>
            <person name="Nolan M."/>
            <person name="Bruce D."/>
            <person name="Goodwin L."/>
            <person name="Pitluck S."/>
            <person name="Ivanova N."/>
            <person name="Mavromatis K."/>
            <person name="Ovchinnikova G."/>
            <person name="Pati A."/>
            <person name="Chen A."/>
            <person name="Palaniappan K."/>
            <person name="Land M."/>
            <person name="Hauser L."/>
            <person name="Chang Y.-J."/>
            <person name="Jeffries C.D."/>
            <person name="Chain P."/>
            <person name="Brettin T."/>
            <person name="Detter J.C."/>
            <person name="Schuetze A."/>
            <person name="Rohde M."/>
            <person name="Tindall B.J."/>
            <person name="Goeker M."/>
            <person name="Bristow J."/>
            <person name="Eisen J.A."/>
            <person name="Markowitz V."/>
            <person name="Hugenholtz P."/>
            <person name="Kyrpides N.C."/>
            <person name="Klenk H.-P."/>
            <person name="Chen F."/>
        </authorList>
    </citation>
    <scope>NUCLEOTIDE SEQUENCE [LARGE SCALE GENOMIC DNA]</scope>
    <source>
        <strain evidence="2">ATCC 33905 / DSM 74 / LMG 10896 / Claus 1</strain>
    </source>
</reference>
<dbReference type="STRING" id="504472.Slin_4517"/>
<dbReference type="HOGENOM" id="CLU_029630_6_0_10"/>